<comment type="caution">
    <text evidence="2">The sequence shown here is derived from an EMBL/GenBank/DDBJ whole genome shotgun (WGS) entry which is preliminary data.</text>
</comment>
<sequence>MKESIQDNLDPFDREDFSPEQVETIHELKDYISSSLKDDEHHVAVIEGSAGTGKSVLLTKLFKDIRAEKKNKNSAFYGLNTAFSVNHPELLKVYADMGAKYPFILKKDYQRPTSIINRLDKEQKQLDVLFIDEGHLLLTKSEPYVKFFQDNQLTELIRLSKVVVVVFDFAQVIQSKMFWNQKLLDQVLKNVDHKIFPLDFQYRMQANPKVRKWIDNFAEGKLAPLPKKSEQAGYDLRVFDRAADMFADLKKVDQKMGMARVVSTTGFSHDESDEHHVVMDDFDQPWDEYDPQELTWAKRPESVNEVGSIYTVQGFDLNLVGLILSPAYEYDEENDRIVVNPDKVIHREIYKKSPHLTDSKDIEKAKQDFMMHALNVLAKRGRYGLYITAADDRLRKRLLELAK</sequence>
<accession>A0ABS5R3E0</accession>
<name>A0ABS5R3E0_9LACO</name>
<reference evidence="2 3" key="1">
    <citation type="submission" date="2020-02" db="EMBL/GenBank/DDBJ databases">
        <title>Fructobacillus sp. isolated from paper mulberry of Taiwan.</title>
        <authorList>
            <person name="Lin S.-T."/>
        </authorList>
    </citation>
    <scope>NUCLEOTIDE SEQUENCE [LARGE SCALE GENOMIC DNA]</scope>
    <source>
        <strain evidence="2 3">M2-14</strain>
    </source>
</reference>
<dbReference type="EMBL" id="JAAMFK010000008">
    <property type="protein sequence ID" value="MBS9339181.1"/>
    <property type="molecule type" value="Genomic_DNA"/>
</dbReference>
<evidence type="ECO:0000313" key="3">
    <source>
        <dbReference type="Proteomes" id="UP001519504"/>
    </source>
</evidence>
<dbReference type="InterPro" id="IPR018647">
    <property type="entry name" value="SLFN_3-like_DNA/RNA_helicase"/>
</dbReference>
<evidence type="ECO:0000259" key="1">
    <source>
        <dbReference type="Pfam" id="PF09848"/>
    </source>
</evidence>
<evidence type="ECO:0000313" key="2">
    <source>
        <dbReference type="EMBL" id="MBS9339181.1"/>
    </source>
</evidence>
<keyword evidence="3" id="KW-1185">Reference proteome</keyword>
<organism evidence="2 3">
    <name type="scientific">Fructobacillus broussonetiae</name>
    <dbReference type="NCBI Taxonomy" id="2713173"/>
    <lineage>
        <taxon>Bacteria</taxon>
        <taxon>Bacillati</taxon>
        <taxon>Bacillota</taxon>
        <taxon>Bacilli</taxon>
        <taxon>Lactobacillales</taxon>
        <taxon>Lactobacillaceae</taxon>
        <taxon>Fructobacillus</taxon>
    </lineage>
</organism>
<dbReference type="Proteomes" id="UP001519504">
    <property type="component" value="Unassembled WGS sequence"/>
</dbReference>
<feature type="domain" description="Schlafen group 3-like DNA/RNA helicase" evidence="1">
    <location>
        <begin position="42"/>
        <end position="391"/>
    </location>
</feature>
<dbReference type="RefSeq" id="WP_213809461.1">
    <property type="nucleotide sequence ID" value="NZ_JAAMFK010000008.1"/>
</dbReference>
<gene>
    <name evidence="2" type="ORF">G6R29_06045</name>
</gene>
<dbReference type="InterPro" id="IPR027417">
    <property type="entry name" value="P-loop_NTPase"/>
</dbReference>
<dbReference type="SUPFAM" id="SSF52540">
    <property type="entry name" value="P-loop containing nucleoside triphosphate hydrolases"/>
    <property type="match status" value="1"/>
</dbReference>
<proteinExistence type="predicted"/>
<protein>
    <submittedName>
        <fullName evidence="2">DUF2075 domain-containing protein</fullName>
    </submittedName>
</protein>
<dbReference type="Gene3D" id="3.40.50.300">
    <property type="entry name" value="P-loop containing nucleotide triphosphate hydrolases"/>
    <property type="match status" value="1"/>
</dbReference>
<dbReference type="Pfam" id="PF09848">
    <property type="entry name" value="SLFN-g3_helicase"/>
    <property type="match status" value="1"/>
</dbReference>